<feature type="region of interest" description="Disordered" evidence="5">
    <location>
        <begin position="429"/>
        <end position="465"/>
    </location>
</feature>
<dbReference type="EMBL" id="VLTO01000001">
    <property type="protein sequence ID" value="KAA0178153.1"/>
    <property type="molecule type" value="Genomic_DNA"/>
</dbReference>
<feature type="compositionally biased region" description="Acidic residues" evidence="5">
    <location>
        <begin position="506"/>
        <end position="520"/>
    </location>
</feature>
<keyword evidence="4" id="KW-0539">Nucleus</keyword>
<feature type="compositionally biased region" description="Low complexity" evidence="5">
    <location>
        <begin position="35"/>
        <end position="56"/>
    </location>
</feature>
<evidence type="ECO:0000256" key="4">
    <source>
        <dbReference type="ARBA" id="ARBA00023242"/>
    </source>
</evidence>
<dbReference type="PANTHER" id="PTHR13408:SF0">
    <property type="entry name" value="DNA-DIRECTED RNA POLYMERASE III SUBUNIT RPC4"/>
    <property type="match status" value="1"/>
</dbReference>
<dbReference type="GO" id="GO:0005666">
    <property type="term" value="C:RNA polymerase III complex"/>
    <property type="evidence" value="ECO:0007669"/>
    <property type="project" value="InterPro"/>
</dbReference>
<comment type="caution">
    <text evidence="6">The sequence shown here is derived from an EMBL/GenBank/DDBJ whole genome shotgun (WGS) entry which is preliminary data.</text>
</comment>
<feature type="compositionally biased region" description="Basic and acidic residues" evidence="5">
    <location>
        <begin position="57"/>
        <end position="67"/>
    </location>
</feature>
<evidence type="ECO:0000256" key="2">
    <source>
        <dbReference type="ARBA" id="ARBA00022478"/>
    </source>
</evidence>
<evidence type="ECO:0000256" key="5">
    <source>
        <dbReference type="SAM" id="MobiDB-lite"/>
    </source>
</evidence>
<feature type="region of interest" description="Disordered" evidence="5">
    <location>
        <begin position="499"/>
        <end position="540"/>
    </location>
</feature>
<feature type="compositionally biased region" description="Low complexity" evidence="5">
    <location>
        <begin position="521"/>
        <end position="530"/>
    </location>
</feature>
<gene>
    <name evidence="6" type="ORF">FNF27_00010</name>
</gene>
<sequence length="540" mass="53844">MSGQGSAPGLGGVGLSSAGRGGKARRRFTPKTPKAAAPAAPSAGSSSSSAAAARSDSSSRKPRDHKSGRGGRGRGRGGPGGGRGGRGRGGAPRGRVALPFGRVAFAAGGSGSGAERGPSAVLGTGTKPRSGGTASEDADGVVNLGADGGDAADRDGEAEEEEEEEDSWPPVFVPGDAARPVTLPFYRLDPDAEISGGTELLVEARQQQAAASAQAAGQSGKAVPADKPRISKAMRRLPVAPRIASEQFSDPSICMDSFLGGSSGQLPKLFLMQLPTRLPLQPEHRPGAGGSSSSSSSSAAAASAAFGGAKAAASITDPPTFSHAATLAFSASSNPELTTEQRAAVRVKAAAEYAEATADPQGSAAALRDIGGGRIGEVLLYRSGKCVLKVGDALFDLSKGINNRQLQQAVQIKGAPTVDWRLPGVAVSPDELAEPGAKKKSATSSSSSSGAAVAKAGSAGPADDPTAAGARFVPLGDIDHKLIATPQPETLARILVHGARSAPQDVSEDELSEDEQDAAEVEAPATAAGGDSDDSDSEAA</sequence>
<feature type="compositionally biased region" description="Low complexity" evidence="5">
    <location>
        <begin position="206"/>
        <end position="220"/>
    </location>
</feature>
<accession>A0A5A8EJK5</accession>
<feature type="compositionally biased region" description="Gly residues" evidence="5">
    <location>
        <begin position="1"/>
        <end position="14"/>
    </location>
</feature>
<feature type="region of interest" description="Disordered" evidence="5">
    <location>
        <begin position="1"/>
        <end position="175"/>
    </location>
</feature>
<organism evidence="6 7">
    <name type="scientific">Cafeteria roenbergensis</name>
    <name type="common">Marine flagellate</name>
    <dbReference type="NCBI Taxonomy" id="33653"/>
    <lineage>
        <taxon>Eukaryota</taxon>
        <taxon>Sar</taxon>
        <taxon>Stramenopiles</taxon>
        <taxon>Bigyra</taxon>
        <taxon>Opalozoa</taxon>
        <taxon>Bicosoecida</taxon>
        <taxon>Cafeteriaceae</taxon>
        <taxon>Cafeteria</taxon>
    </lineage>
</organism>
<dbReference type="GO" id="GO:0003677">
    <property type="term" value="F:DNA binding"/>
    <property type="evidence" value="ECO:0007669"/>
    <property type="project" value="InterPro"/>
</dbReference>
<proteinExistence type="predicted"/>
<dbReference type="OrthoDB" id="5836119at2759"/>
<comment type="subcellular location">
    <subcellularLocation>
        <location evidence="1">Nucleus</location>
    </subcellularLocation>
</comment>
<dbReference type="InterPro" id="IPR007811">
    <property type="entry name" value="RPC4"/>
</dbReference>
<evidence type="ECO:0000313" key="7">
    <source>
        <dbReference type="Proteomes" id="UP000322899"/>
    </source>
</evidence>
<dbReference type="Pfam" id="PF05132">
    <property type="entry name" value="RNA_pol_Rpc4"/>
    <property type="match status" value="1"/>
</dbReference>
<reference evidence="6 7" key="1">
    <citation type="submission" date="2019-07" db="EMBL/GenBank/DDBJ databases">
        <title>Genomes of Cafeteria roenbergensis.</title>
        <authorList>
            <person name="Fischer M.G."/>
            <person name="Hackl T."/>
            <person name="Roman M."/>
        </authorList>
    </citation>
    <scope>NUCLEOTIDE SEQUENCE [LARGE SCALE GENOMIC DNA]</scope>
    <source>
        <strain evidence="6 7">E4-10P</strain>
    </source>
</reference>
<keyword evidence="2" id="KW-0240">DNA-directed RNA polymerase</keyword>
<keyword evidence="3" id="KW-0804">Transcription</keyword>
<protein>
    <recommendedName>
        <fullName evidence="8">DNA-directed RNA polymerase III subunit RPC4</fullName>
    </recommendedName>
</protein>
<name>A0A5A8EJK5_CAFRO</name>
<evidence type="ECO:0000313" key="6">
    <source>
        <dbReference type="EMBL" id="KAA0178153.1"/>
    </source>
</evidence>
<feature type="compositionally biased region" description="Acidic residues" evidence="5">
    <location>
        <begin position="531"/>
        <end position="540"/>
    </location>
</feature>
<evidence type="ECO:0000256" key="3">
    <source>
        <dbReference type="ARBA" id="ARBA00023163"/>
    </source>
</evidence>
<feature type="region of interest" description="Disordered" evidence="5">
    <location>
        <begin position="205"/>
        <end position="229"/>
    </location>
</feature>
<dbReference type="Proteomes" id="UP000322899">
    <property type="component" value="Unassembled WGS sequence"/>
</dbReference>
<feature type="compositionally biased region" description="Acidic residues" evidence="5">
    <location>
        <begin position="156"/>
        <end position="167"/>
    </location>
</feature>
<evidence type="ECO:0000256" key="1">
    <source>
        <dbReference type="ARBA" id="ARBA00004123"/>
    </source>
</evidence>
<evidence type="ECO:0008006" key="8">
    <source>
        <dbReference type="Google" id="ProtNLM"/>
    </source>
</evidence>
<dbReference type="PANTHER" id="PTHR13408">
    <property type="entry name" value="DNA-DIRECTED RNA POLYMERASE III"/>
    <property type="match status" value="1"/>
</dbReference>
<dbReference type="AlphaFoldDB" id="A0A5A8EJK5"/>
<feature type="compositionally biased region" description="Low complexity" evidence="5">
    <location>
        <begin position="442"/>
        <end position="465"/>
    </location>
</feature>
<dbReference type="GO" id="GO:0042797">
    <property type="term" value="P:tRNA transcription by RNA polymerase III"/>
    <property type="evidence" value="ECO:0007669"/>
    <property type="project" value="TreeGrafter"/>
</dbReference>
<feature type="compositionally biased region" description="Gly residues" evidence="5">
    <location>
        <begin position="76"/>
        <end position="92"/>
    </location>
</feature>